<dbReference type="Gene3D" id="1.10.10.10">
    <property type="entry name" value="Winged helix-like DNA-binding domain superfamily/Winged helix DNA-binding domain"/>
    <property type="match status" value="1"/>
</dbReference>
<protein>
    <submittedName>
        <fullName evidence="2">Uncharacterized protein</fullName>
    </submittedName>
</protein>
<reference evidence="2 3" key="1">
    <citation type="submission" date="2015-12" db="EMBL/GenBank/DDBJ databases">
        <title>Intraspecies pangenome expansion in the marine bacterium Alteromonas.</title>
        <authorList>
            <person name="Lopez-Perez M."/>
            <person name="Rodriguez-Valera F."/>
        </authorList>
    </citation>
    <scope>NUCLEOTIDE SEQUENCE [LARGE SCALE GENOMIC DNA]</scope>
    <source>
        <strain evidence="2 3">UM8</strain>
    </source>
</reference>
<evidence type="ECO:0000313" key="3">
    <source>
        <dbReference type="Proteomes" id="UP000061468"/>
    </source>
</evidence>
<evidence type="ECO:0000313" key="2">
    <source>
        <dbReference type="EMBL" id="AMJ79011.1"/>
    </source>
</evidence>
<name>A0AAC9ADJ9_9ALTE</name>
<dbReference type="InterPro" id="IPR036388">
    <property type="entry name" value="WH-like_DNA-bd_sf"/>
</dbReference>
<feature type="coiled-coil region" evidence="1">
    <location>
        <begin position="332"/>
        <end position="359"/>
    </location>
</feature>
<sequence length="372" mass="42268">MVFVRKTLALRSMPSLAKRWQDAKQTAFPCLFPLGYFYVLVKSKKGEEMNYIERAIETSMRHVCISAPSDPAARGLVRENAVIAITGAFSVSSKTVIQRHLGLNRESVSKLINRLKKKGVISVHPTFANTDRSFITLTSFGIRESELLLKRELNLRSDVSRVNERNLIHDLSVQLIVLELAKANKISGFATERDLSIQLEHRGNDPRLVDALVVDANTGSKIAIEMEASNSKNKNNGDIRRRILTKYLEELESNDGLYEFVHMYSHRQRFLTQIEKAHTRIFDSRSSPFSSSQQRLLLDSIKFKSSECSLIYELMFNSKRQLSDENGAATNKMNYIEQLAELEKLAKNTQDRVIEIRLDGFRDAGKALGILE</sequence>
<dbReference type="EMBL" id="CP013928">
    <property type="protein sequence ID" value="AMJ79011.1"/>
    <property type="molecule type" value="Genomic_DNA"/>
</dbReference>
<organism evidence="2 3">
    <name type="scientific">Alteromonas mediterranea</name>
    <dbReference type="NCBI Taxonomy" id="314275"/>
    <lineage>
        <taxon>Bacteria</taxon>
        <taxon>Pseudomonadati</taxon>
        <taxon>Pseudomonadota</taxon>
        <taxon>Gammaproteobacteria</taxon>
        <taxon>Alteromonadales</taxon>
        <taxon>Alteromonadaceae</taxon>
        <taxon>Alteromonas/Salinimonas group</taxon>
        <taxon>Alteromonas</taxon>
    </lineage>
</organism>
<dbReference type="RefSeq" id="WP_015067496.1">
    <property type="nucleotide sequence ID" value="NZ_CP013928.1"/>
</dbReference>
<dbReference type="AlphaFoldDB" id="A0AAC9ADJ9"/>
<gene>
    <name evidence="2" type="ORF">AV942_12260</name>
</gene>
<accession>A0AAC9ADJ9</accession>
<dbReference type="InterPro" id="IPR036390">
    <property type="entry name" value="WH_DNA-bd_sf"/>
</dbReference>
<keyword evidence="1" id="KW-0175">Coiled coil</keyword>
<dbReference type="Proteomes" id="UP000061468">
    <property type="component" value="Chromosome"/>
</dbReference>
<dbReference type="SUPFAM" id="SSF46785">
    <property type="entry name" value="Winged helix' DNA-binding domain"/>
    <property type="match status" value="1"/>
</dbReference>
<proteinExistence type="predicted"/>
<evidence type="ECO:0000256" key="1">
    <source>
        <dbReference type="SAM" id="Coils"/>
    </source>
</evidence>